<dbReference type="Gene3D" id="3.40.50.150">
    <property type="entry name" value="Vaccinia Virus protein VP39"/>
    <property type="match status" value="1"/>
</dbReference>
<dbReference type="PANTHER" id="PTHR12843:SF5">
    <property type="entry name" value="EEF1A LYSINE METHYLTRANSFERASE 2"/>
    <property type="match status" value="1"/>
</dbReference>
<sequence length="203" mass="23029">MNSENKDHWETIYETKSPDEVSWTEEIPKTSLDYFHSFNLPKSAKIIDVGGGDSKLVDYLVAEGYENVSVLDISENALKRAQTRLGTKADLVNWIVADITDFKPDTEFDFWHDRAVFHFLTTPDQIAKYVQTATKAVKGFLVIGTFSEDGPKKCSGLEIKQYTEKSLPELFAAGFEMLDCHKADHTTPFNTIQNFVFCSLKKK</sequence>
<gene>
    <name evidence="2" type="ORF">I5M27_02680</name>
</gene>
<proteinExistence type="predicted"/>
<dbReference type="InterPro" id="IPR029063">
    <property type="entry name" value="SAM-dependent_MTases_sf"/>
</dbReference>
<dbReference type="InterPro" id="IPR041698">
    <property type="entry name" value="Methyltransf_25"/>
</dbReference>
<evidence type="ECO:0000313" key="3">
    <source>
        <dbReference type="Proteomes" id="UP000644147"/>
    </source>
</evidence>
<reference evidence="2 3" key="1">
    <citation type="submission" date="2020-12" db="EMBL/GenBank/DDBJ databases">
        <title>Bacterial novel species Adhaeribacter sp. BT258 isolated from soil.</title>
        <authorList>
            <person name="Jung H.-Y."/>
        </authorList>
    </citation>
    <scope>NUCLEOTIDE SEQUENCE [LARGE SCALE GENOMIC DNA]</scope>
    <source>
        <strain evidence="2 3">BT258</strain>
    </source>
</reference>
<dbReference type="Pfam" id="PF13649">
    <property type="entry name" value="Methyltransf_25"/>
    <property type="match status" value="1"/>
</dbReference>
<dbReference type="GO" id="GO:0008168">
    <property type="term" value="F:methyltransferase activity"/>
    <property type="evidence" value="ECO:0007669"/>
    <property type="project" value="UniProtKB-KW"/>
</dbReference>
<dbReference type="RefSeq" id="WP_200504474.1">
    <property type="nucleotide sequence ID" value="NZ_JAEHFX010000001.1"/>
</dbReference>
<evidence type="ECO:0000313" key="2">
    <source>
        <dbReference type="EMBL" id="MBK0401872.1"/>
    </source>
</evidence>
<keyword evidence="3" id="KW-1185">Reference proteome</keyword>
<accession>A0ABS1BY94</accession>
<dbReference type="CDD" id="cd02440">
    <property type="entry name" value="AdoMet_MTases"/>
    <property type="match status" value="1"/>
</dbReference>
<dbReference type="SUPFAM" id="SSF53335">
    <property type="entry name" value="S-adenosyl-L-methionine-dependent methyltransferases"/>
    <property type="match status" value="1"/>
</dbReference>
<dbReference type="GO" id="GO:0032259">
    <property type="term" value="P:methylation"/>
    <property type="evidence" value="ECO:0007669"/>
    <property type="project" value="UniProtKB-KW"/>
</dbReference>
<protein>
    <submittedName>
        <fullName evidence="2">Methyltransferase domain-containing protein</fullName>
    </submittedName>
</protein>
<feature type="domain" description="Methyltransferase" evidence="1">
    <location>
        <begin position="46"/>
        <end position="137"/>
    </location>
</feature>
<organism evidence="2 3">
    <name type="scientific">Adhaeribacter terrigena</name>
    <dbReference type="NCBI Taxonomy" id="2793070"/>
    <lineage>
        <taxon>Bacteria</taxon>
        <taxon>Pseudomonadati</taxon>
        <taxon>Bacteroidota</taxon>
        <taxon>Cytophagia</taxon>
        <taxon>Cytophagales</taxon>
        <taxon>Hymenobacteraceae</taxon>
        <taxon>Adhaeribacter</taxon>
    </lineage>
</organism>
<dbReference type="Proteomes" id="UP000644147">
    <property type="component" value="Unassembled WGS sequence"/>
</dbReference>
<dbReference type="PANTHER" id="PTHR12843">
    <property type="entry name" value="PROTEIN-LYSINE N-METHYLTRANSFERASE METTL10"/>
    <property type="match status" value="1"/>
</dbReference>
<dbReference type="EMBL" id="JAEHFX010000001">
    <property type="protein sequence ID" value="MBK0401872.1"/>
    <property type="molecule type" value="Genomic_DNA"/>
</dbReference>
<evidence type="ECO:0000259" key="1">
    <source>
        <dbReference type="Pfam" id="PF13649"/>
    </source>
</evidence>
<keyword evidence="2" id="KW-0808">Transferase</keyword>
<keyword evidence="2" id="KW-0489">Methyltransferase</keyword>
<name>A0ABS1BY94_9BACT</name>
<comment type="caution">
    <text evidence="2">The sequence shown here is derived from an EMBL/GenBank/DDBJ whole genome shotgun (WGS) entry which is preliminary data.</text>
</comment>